<evidence type="ECO:0000256" key="4">
    <source>
        <dbReference type="ARBA" id="ARBA00022737"/>
    </source>
</evidence>
<dbReference type="PRINTS" id="PR00450">
    <property type="entry name" value="RECOVERIN"/>
</dbReference>
<evidence type="ECO:0000259" key="7">
    <source>
        <dbReference type="PROSITE" id="PS50222"/>
    </source>
</evidence>
<dbReference type="EMBL" id="CAJZBQ010000016">
    <property type="protein sequence ID" value="CAG9316772.1"/>
    <property type="molecule type" value="Genomic_DNA"/>
</dbReference>
<evidence type="ECO:0000259" key="8">
    <source>
        <dbReference type="PROSITE" id="PS50309"/>
    </source>
</evidence>
<protein>
    <recommendedName>
        <fullName evidence="11">Calmodulin</fullName>
    </recommendedName>
</protein>
<keyword evidence="4" id="KW-0677">Repeat</keyword>
<evidence type="ECO:0000256" key="3">
    <source>
        <dbReference type="ARBA" id="ARBA00022723"/>
    </source>
</evidence>
<dbReference type="PROSITE" id="PS00018">
    <property type="entry name" value="EF_HAND_1"/>
    <property type="match status" value="1"/>
</dbReference>
<gene>
    <name evidence="9" type="ORF">BSTOLATCC_MIC16874</name>
</gene>
<dbReference type="SMART" id="SM00054">
    <property type="entry name" value="EFh"/>
    <property type="match status" value="3"/>
</dbReference>
<dbReference type="InterPro" id="IPR002048">
    <property type="entry name" value="EF_hand_dom"/>
</dbReference>
<reference evidence="9" key="1">
    <citation type="submission" date="2021-09" db="EMBL/GenBank/DDBJ databases">
        <authorList>
            <consortium name="AG Swart"/>
            <person name="Singh M."/>
            <person name="Singh A."/>
            <person name="Seah K."/>
            <person name="Emmerich C."/>
        </authorList>
    </citation>
    <scope>NUCLEOTIDE SEQUENCE</scope>
    <source>
        <strain evidence="9">ATCC30299</strain>
    </source>
</reference>
<evidence type="ECO:0000313" key="9">
    <source>
        <dbReference type="EMBL" id="CAG9316772.1"/>
    </source>
</evidence>
<dbReference type="PROSITE" id="PS50222">
    <property type="entry name" value="EF_HAND_2"/>
    <property type="match status" value="2"/>
</dbReference>
<evidence type="ECO:0000256" key="5">
    <source>
        <dbReference type="ARBA" id="ARBA00022837"/>
    </source>
</evidence>
<evidence type="ECO:0000256" key="1">
    <source>
        <dbReference type="ARBA" id="ARBA00006049"/>
    </source>
</evidence>
<dbReference type="Gene3D" id="1.10.238.10">
    <property type="entry name" value="EF-hand"/>
    <property type="match status" value="1"/>
</dbReference>
<keyword evidence="6" id="KW-0449">Lipoprotein</keyword>
<dbReference type="PROSITE" id="PS50309">
    <property type="entry name" value="DC"/>
    <property type="match status" value="1"/>
</dbReference>
<evidence type="ECO:0000256" key="2">
    <source>
        <dbReference type="ARBA" id="ARBA00022707"/>
    </source>
</evidence>
<feature type="domain" description="EF-hand" evidence="7">
    <location>
        <begin position="401"/>
        <end position="436"/>
    </location>
</feature>
<keyword evidence="5" id="KW-0106">Calcium</keyword>
<dbReference type="CDD" id="cd00051">
    <property type="entry name" value="EFh"/>
    <property type="match status" value="1"/>
</dbReference>
<feature type="domain" description="Doublecortin" evidence="8">
    <location>
        <begin position="118"/>
        <end position="205"/>
    </location>
</feature>
<dbReference type="GO" id="GO:0035556">
    <property type="term" value="P:intracellular signal transduction"/>
    <property type="evidence" value="ECO:0007669"/>
    <property type="project" value="InterPro"/>
</dbReference>
<dbReference type="SUPFAM" id="SSF47473">
    <property type="entry name" value="EF-hand"/>
    <property type="match status" value="1"/>
</dbReference>
<dbReference type="Pfam" id="PF13499">
    <property type="entry name" value="EF-hand_7"/>
    <property type="match status" value="1"/>
</dbReference>
<proteinExistence type="inferred from homology"/>
<accession>A0AAU9ISS6</accession>
<sequence>MHMKSNYHTLRRKNFKFKDRNLSFDSKSSVFESFQESSDQSNALKSYYYDQEGKISFNPLPYRLTTTHPDEPLKYRNPGSKPVVKLVRPPASFFNTQTNFDNSFSKDVQLLDKSIWSKEIFVMKDGTKVIEGEQLPGFTYKFKNDIKNKFQKQIDLSLFFNKCNQEIKCKNKLKFLFTTHGKLLRSLDEIPRDSKVVLVSDKTEFLGLIETQSSSIKKSFESIKLKTTPTYRSIKRLGLWETEFSDMEKSVVDLVESRFASVDKGYSSCHRKKGTINFDTSSEDKKDAINSLRKRSWKTMLKPIKSQKKPKAKLPRHEILNELKVKMGEAVLKIDKEFPKLSSEISELTKKFSFSEGYLHKLYAQYKTLILLSISDEDNFDIKKGLKRSIFVDNYKKGSEQGGLLLGRIFDSIDTDGDGFISWEEFIKAMSVISYGTHEQQIDLFFQIYDEDHSGGLSYEEIIRLCKLQMHFAIQDEIIDYLAENFAKNLFEVAGVPRNEHITPKELKEILYNQKDRNLVEMFCSFNLI</sequence>
<dbReference type="Proteomes" id="UP001162131">
    <property type="component" value="Unassembled WGS sequence"/>
</dbReference>
<evidence type="ECO:0008006" key="11">
    <source>
        <dbReference type="Google" id="ProtNLM"/>
    </source>
</evidence>
<comment type="caution">
    <text evidence="9">The sequence shown here is derived from an EMBL/GenBank/DDBJ whole genome shotgun (WGS) entry which is preliminary data.</text>
</comment>
<dbReference type="PANTHER" id="PTHR23055:SF178">
    <property type="entry name" value="NEUROCALCIN HOMOLOG"/>
    <property type="match status" value="1"/>
</dbReference>
<keyword evidence="10" id="KW-1185">Reference proteome</keyword>
<name>A0AAU9ISS6_9CILI</name>
<comment type="similarity">
    <text evidence="1">Belongs to the recoverin family.</text>
</comment>
<dbReference type="GO" id="GO:0005509">
    <property type="term" value="F:calcium ion binding"/>
    <property type="evidence" value="ECO:0007669"/>
    <property type="project" value="InterPro"/>
</dbReference>
<dbReference type="PANTHER" id="PTHR23055">
    <property type="entry name" value="CALCIUM BINDING PROTEINS"/>
    <property type="match status" value="1"/>
</dbReference>
<organism evidence="9 10">
    <name type="scientific">Blepharisma stoltei</name>
    <dbReference type="NCBI Taxonomy" id="1481888"/>
    <lineage>
        <taxon>Eukaryota</taxon>
        <taxon>Sar</taxon>
        <taxon>Alveolata</taxon>
        <taxon>Ciliophora</taxon>
        <taxon>Postciliodesmatophora</taxon>
        <taxon>Heterotrichea</taxon>
        <taxon>Heterotrichida</taxon>
        <taxon>Blepharismidae</taxon>
        <taxon>Blepharisma</taxon>
    </lineage>
</organism>
<dbReference type="InterPro" id="IPR011992">
    <property type="entry name" value="EF-hand-dom_pair"/>
</dbReference>
<evidence type="ECO:0000256" key="6">
    <source>
        <dbReference type="ARBA" id="ARBA00023288"/>
    </source>
</evidence>
<keyword evidence="2" id="KW-0519">Myristate</keyword>
<feature type="domain" description="EF-hand" evidence="7">
    <location>
        <begin position="437"/>
        <end position="472"/>
    </location>
</feature>
<dbReference type="AlphaFoldDB" id="A0AAU9ISS6"/>
<dbReference type="InterPro" id="IPR018247">
    <property type="entry name" value="EF_Hand_1_Ca_BS"/>
</dbReference>
<keyword evidence="3" id="KW-0479">Metal-binding</keyword>
<evidence type="ECO:0000313" key="10">
    <source>
        <dbReference type="Proteomes" id="UP001162131"/>
    </source>
</evidence>
<dbReference type="InterPro" id="IPR028846">
    <property type="entry name" value="Recoverin"/>
</dbReference>
<dbReference type="InterPro" id="IPR003533">
    <property type="entry name" value="Doublecortin_dom"/>
</dbReference>